<comment type="caution">
    <text evidence="3">The sequence shown here is derived from an EMBL/GenBank/DDBJ whole genome shotgun (WGS) entry which is preliminary data.</text>
</comment>
<evidence type="ECO:0000313" key="4">
    <source>
        <dbReference type="Proteomes" id="UP000231960"/>
    </source>
</evidence>
<dbReference type="InterPro" id="IPR011335">
    <property type="entry name" value="Restrct_endonuc-II-like"/>
</dbReference>
<dbReference type="EMBL" id="NIPO01000001">
    <property type="protein sequence ID" value="PJR03860.1"/>
    <property type="molecule type" value="Genomic_DNA"/>
</dbReference>
<dbReference type="InterPro" id="IPR027417">
    <property type="entry name" value="P-loop_NTPase"/>
</dbReference>
<reference evidence="3 4" key="1">
    <citation type="submission" date="2017-06" db="EMBL/GenBank/DDBJ databases">
        <title>Description of Avrilella dinanensis gen. nov. sp. nov.</title>
        <authorList>
            <person name="Leyer C."/>
            <person name="Sassi M."/>
            <person name="Minet J."/>
            <person name="Kayal S."/>
            <person name="Cattoir V."/>
        </authorList>
    </citation>
    <scope>NUCLEOTIDE SEQUENCE [LARGE SCALE GENOMIC DNA]</scope>
    <source>
        <strain evidence="3 4">UR159</strain>
    </source>
</reference>
<dbReference type="OrthoDB" id="9801840at2"/>
<feature type="domain" description="AAA" evidence="1">
    <location>
        <begin position="26"/>
        <end position="155"/>
    </location>
</feature>
<sequence>MNLNFPNSIPRPLYIDRVVPFIGKNLIKVFTGQRRVGKSHLLFQLMAIIKENDSESNVIYINKEDLAFRAIKNAEDLNNYILEHKSEKQQNYVFIDEIQEIENFEDGLRSLLLDNSIDLYCTGSNAELLSGDIAGRLSGRFIEIQVYSLTYTEFLTFQQLEDTVESLQKYMKYGGLPYLKHIPLEDAVVFEYLKNIYSTIVFRDVINRYAVRNTSFLEQLVFFLASNIGSIFSAKKISDFLKSQKVNIAPNQVQIYAQHLTNAFLIHQVKRYDVEGKRLFEIGEKYYFENLGIRNALWGYRPQDIGKIMENVVYNHLVAHNYAVNVGILGANEIDFIAEKNGEKVYIQVALSLLEEKTIQREFGNLQKIKDNYPKMVITMDTFSGNTFDGIEVIDLKSFLTNIGTNL</sequence>
<dbReference type="AlphaFoldDB" id="A0A2M9R4S3"/>
<evidence type="ECO:0000259" key="1">
    <source>
        <dbReference type="Pfam" id="PF13173"/>
    </source>
</evidence>
<dbReference type="Gene3D" id="3.40.50.300">
    <property type="entry name" value="P-loop containing nucleotide triphosphate hydrolases"/>
    <property type="match status" value="1"/>
</dbReference>
<proteinExistence type="predicted"/>
<dbReference type="Pfam" id="PF13173">
    <property type="entry name" value="AAA_14"/>
    <property type="match status" value="1"/>
</dbReference>
<gene>
    <name evidence="3" type="ORF">CDL10_04470</name>
</gene>
<evidence type="ECO:0000313" key="3">
    <source>
        <dbReference type="EMBL" id="PJR03860.1"/>
    </source>
</evidence>
<dbReference type="PANTHER" id="PTHR33295">
    <property type="entry name" value="ATPASE"/>
    <property type="match status" value="1"/>
</dbReference>
<protein>
    <submittedName>
        <fullName evidence="3">ATPase</fullName>
    </submittedName>
</protein>
<evidence type="ECO:0000259" key="2">
    <source>
        <dbReference type="Pfam" id="PF13635"/>
    </source>
</evidence>
<dbReference type="RefSeq" id="WP_100677427.1">
    <property type="nucleotide sequence ID" value="NZ_NIPO01000001.1"/>
</dbReference>
<accession>A0A2M9R4S3</accession>
<dbReference type="Proteomes" id="UP000231960">
    <property type="component" value="Unassembled WGS sequence"/>
</dbReference>
<feature type="domain" description="DUF4143" evidence="2">
    <location>
        <begin position="203"/>
        <end position="350"/>
    </location>
</feature>
<keyword evidence="4" id="KW-1185">Reference proteome</keyword>
<dbReference type="SUPFAM" id="SSF52980">
    <property type="entry name" value="Restriction endonuclease-like"/>
    <property type="match status" value="1"/>
</dbReference>
<dbReference type="PANTHER" id="PTHR33295:SF20">
    <property type="entry name" value="ATPASE"/>
    <property type="match status" value="1"/>
</dbReference>
<dbReference type="InterPro" id="IPR025420">
    <property type="entry name" value="DUF4143"/>
</dbReference>
<dbReference type="InterPro" id="IPR041682">
    <property type="entry name" value="AAA_14"/>
</dbReference>
<dbReference type="SUPFAM" id="SSF52540">
    <property type="entry name" value="P-loop containing nucleoside triphosphate hydrolases"/>
    <property type="match status" value="1"/>
</dbReference>
<name>A0A2M9R4S3_9FLAO</name>
<dbReference type="Pfam" id="PF13635">
    <property type="entry name" value="DUF4143"/>
    <property type="match status" value="1"/>
</dbReference>
<organism evidence="3 4">
    <name type="scientific">Avrilella dinanensis</name>
    <dbReference type="NCBI Taxonomy" id="2008672"/>
    <lineage>
        <taxon>Bacteria</taxon>
        <taxon>Pseudomonadati</taxon>
        <taxon>Bacteroidota</taxon>
        <taxon>Flavobacteriia</taxon>
        <taxon>Flavobacteriales</taxon>
        <taxon>Flavobacteriaceae</taxon>
        <taxon>Avrilella</taxon>
    </lineage>
</organism>